<dbReference type="InterPro" id="IPR036597">
    <property type="entry name" value="Fido-like_dom_sf"/>
</dbReference>
<feature type="binding site" evidence="1">
    <location>
        <position position="232"/>
    </location>
    <ligand>
        <name>ATP</name>
        <dbReference type="ChEBI" id="CHEBI:30616"/>
    </ligand>
</feature>
<dbReference type="InterPro" id="IPR040198">
    <property type="entry name" value="Fido_containing"/>
</dbReference>
<accession>A0A5C7VTV6</accession>
<proteinExistence type="predicted"/>
<dbReference type="EMBL" id="SSFX01000060">
    <property type="protein sequence ID" value="TXI28045.1"/>
    <property type="molecule type" value="Genomic_DNA"/>
</dbReference>
<dbReference type="Gene3D" id="1.10.3290.10">
    <property type="entry name" value="Fido-like domain"/>
    <property type="match status" value="1"/>
</dbReference>
<protein>
    <submittedName>
        <fullName evidence="5">Fic family protein</fullName>
    </submittedName>
</protein>
<feature type="binding site" evidence="1">
    <location>
        <position position="190"/>
    </location>
    <ligand>
        <name>ATP</name>
        <dbReference type="ChEBI" id="CHEBI:30616"/>
    </ligand>
</feature>
<organism evidence="5 6">
    <name type="scientific">Nitrosomonas oligotropha</name>
    <dbReference type="NCBI Taxonomy" id="42354"/>
    <lineage>
        <taxon>Bacteria</taxon>
        <taxon>Pseudomonadati</taxon>
        <taxon>Pseudomonadota</taxon>
        <taxon>Betaproteobacteria</taxon>
        <taxon>Nitrosomonadales</taxon>
        <taxon>Nitrosomonadaceae</taxon>
        <taxon>Nitrosomonas</taxon>
    </lineage>
</organism>
<keyword evidence="1" id="KW-0547">Nucleotide-binding</keyword>
<evidence type="ECO:0000256" key="3">
    <source>
        <dbReference type="PIRSR" id="PIRSR640198-2"/>
    </source>
</evidence>
<dbReference type="SUPFAM" id="SSF140931">
    <property type="entry name" value="Fic-like"/>
    <property type="match status" value="1"/>
</dbReference>
<evidence type="ECO:0000313" key="6">
    <source>
        <dbReference type="Proteomes" id="UP000321055"/>
    </source>
</evidence>
<dbReference type="AlphaFoldDB" id="A0A5C7VTV6"/>
<dbReference type="PANTHER" id="PTHR13504">
    <property type="entry name" value="FIDO DOMAIN-CONTAINING PROTEIN DDB_G0283145"/>
    <property type="match status" value="1"/>
</dbReference>
<keyword evidence="1" id="KW-0067">ATP-binding</keyword>
<dbReference type="PROSITE" id="PS51459">
    <property type="entry name" value="FIDO"/>
    <property type="match status" value="1"/>
</dbReference>
<name>A0A5C7VTV6_9PROT</name>
<feature type="binding site" evidence="3">
    <location>
        <position position="241"/>
    </location>
    <ligand>
        <name>ATP</name>
        <dbReference type="ChEBI" id="CHEBI:30616"/>
    </ligand>
</feature>
<feature type="binding site" evidence="1">
    <location>
        <position position="61"/>
    </location>
    <ligand>
        <name>ATP</name>
        <dbReference type="ChEBI" id="CHEBI:30616"/>
    </ligand>
</feature>
<dbReference type="Pfam" id="PF13784">
    <property type="entry name" value="Fic_N"/>
    <property type="match status" value="1"/>
</dbReference>
<reference evidence="5 6" key="1">
    <citation type="submission" date="2018-09" db="EMBL/GenBank/DDBJ databases">
        <title>Metagenome Assembled Genomes from an Advanced Water Purification Facility.</title>
        <authorList>
            <person name="Stamps B.W."/>
            <person name="Spear J.R."/>
        </authorList>
    </citation>
    <scope>NUCLEOTIDE SEQUENCE [LARGE SCALE GENOMIC DNA]</scope>
    <source>
        <strain evidence="5">Bin_54_1</strain>
    </source>
</reference>
<feature type="binding site" evidence="1">
    <location>
        <begin position="195"/>
        <end position="201"/>
    </location>
    <ligand>
        <name>ATP</name>
        <dbReference type="ChEBI" id="CHEBI:30616"/>
    </ligand>
</feature>
<dbReference type="Proteomes" id="UP000321055">
    <property type="component" value="Unassembled WGS sequence"/>
</dbReference>
<dbReference type="InterPro" id="IPR003812">
    <property type="entry name" value="Fido"/>
</dbReference>
<dbReference type="InterPro" id="IPR026287">
    <property type="entry name" value="SoFic-like"/>
</dbReference>
<dbReference type="PANTHER" id="PTHR13504:SF35">
    <property type="entry name" value="PROTEIN ADENYLYLTRANSFERASE SOFIC"/>
    <property type="match status" value="1"/>
</dbReference>
<dbReference type="InterPro" id="IPR048770">
    <property type="entry name" value="SoFic-like_C"/>
</dbReference>
<dbReference type="Pfam" id="PF02661">
    <property type="entry name" value="Fic"/>
    <property type="match status" value="1"/>
</dbReference>
<gene>
    <name evidence="5" type="ORF">E6Q60_08245</name>
</gene>
<evidence type="ECO:0000256" key="1">
    <source>
        <dbReference type="PIRSR" id="PIRSR038925-1"/>
    </source>
</evidence>
<evidence type="ECO:0000313" key="5">
    <source>
        <dbReference type="EMBL" id="TXI28045.1"/>
    </source>
</evidence>
<feature type="binding site" evidence="3">
    <location>
        <begin position="232"/>
        <end position="233"/>
    </location>
    <ligand>
        <name>ATP</name>
        <dbReference type="ChEBI" id="CHEBI:30616"/>
    </ligand>
</feature>
<feature type="domain" description="Fido" evidence="4">
    <location>
        <begin position="108"/>
        <end position="254"/>
    </location>
</feature>
<dbReference type="PIRSF" id="PIRSF038925">
    <property type="entry name" value="AMP-prot_trans"/>
    <property type="match status" value="1"/>
</dbReference>
<evidence type="ECO:0000259" key="4">
    <source>
        <dbReference type="PROSITE" id="PS51459"/>
    </source>
</evidence>
<comment type="caution">
    <text evidence="5">The sequence shown here is derived from an EMBL/GenBank/DDBJ whole genome shotgun (WGS) entry which is preliminary data.</text>
</comment>
<dbReference type="InterPro" id="IPR025758">
    <property type="entry name" value="Fic/DOC_N"/>
</dbReference>
<feature type="active site" evidence="2">
    <location>
        <position position="190"/>
    </location>
</feature>
<dbReference type="Pfam" id="PF21248">
    <property type="entry name" value="SoFic-like_C"/>
    <property type="match status" value="1"/>
</dbReference>
<evidence type="ECO:0000256" key="2">
    <source>
        <dbReference type="PIRSR" id="PIRSR640198-1"/>
    </source>
</evidence>
<sequence length="358" mass="40562">MSTLKLLPFPQEIETTAVLKKLARAHQALAELKGVAVSIPNEGILISTLSLQEAKDSSAIENIITTHDDLYRSDSVAKLFASVAAKEVHNYASALHYGFQQVKANGLLTNNDVLYIQATIEENSAGFRKLPGTALKNDLTGETVYTPPQHADEITALMANLECFINDDDLCGWDPLTKMAVIHHQFESIHPFYDGNGRTGRIINILYLVKQGLLKIPVLYLSRYINQNKSDYYRLLQATRNTGDWEPWLMFMLEGVEQTAKQTVALIEGIKTVMQTFKQKMRSELPKIYSQDLLNNIFRHPYTKIDFVMTELNVSRITAIRYLDQLIAIGLLEKHKIGRDNYYINTALYNLLSNVHQK</sequence>
<feature type="binding site" evidence="3">
    <location>
        <begin position="194"/>
        <end position="201"/>
    </location>
    <ligand>
        <name>ATP</name>
        <dbReference type="ChEBI" id="CHEBI:30616"/>
    </ligand>
</feature>
<dbReference type="GO" id="GO:0005524">
    <property type="term" value="F:ATP binding"/>
    <property type="evidence" value="ECO:0007669"/>
    <property type="project" value="UniProtKB-KW"/>
</dbReference>